<dbReference type="InterPro" id="IPR000467">
    <property type="entry name" value="G_patch_dom"/>
</dbReference>
<protein>
    <recommendedName>
        <fullName evidence="7">G-patch domain-containing protein</fullName>
    </recommendedName>
</protein>
<dbReference type="Pfam" id="PF01585">
    <property type="entry name" value="G-patch"/>
    <property type="match status" value="1"/>
</dbReference>
<dbReference type="KEGG" id="hro:HELRODRAFT_176284"/>
<gene>
    <name evidence="5" type="primary">20205781</name>
    <name evidence="4" type="ORF">HELRODRAFT_176284</name>
</gene>
<dbReference type="EnsemblMetazoa" id="HelroT176284">
    <property type="protein sequence ID" value="HelroP176284"/>
    <property type="gene ID" value="HelroG176284"/>
</dbReference>
<reference evidence="6" key="1">
    <citation type="submission" date="2012-12" db="EMBL/GenBank/DDBJ databases">
        <authorList>
            <person name="Hellsten U."/>
            <person name="Grimwood J."/>
            <person name="Chapman J.A."/>
            <person name="Shapiro H."/>
            <person name="Aerts A."/>
            <person name="Otillar R.P."/>
            <person name="Terry A.Y."/>
            <person name="Boore J.L."/>
            <person name="Simakov O."/>
            <person name="Marletaz F."/>
            <person name="Cho S.-J."/>
            <person name="Edsinger-Gonzales E."/>
            <person name="Havlak P."/>
            <person name="Kuo D.-H."/>
            <person name="Larsson T."/>
            <person name="Lv J."/>
            <person name="Arendt D."/>
            <person name="Savage R."/>
            <person name="Osoegawa K."/>
            <person name="de Jong P."/>
            <person name="Lindberg D.R."/>
            <person name="Seaver E.C."/>
            <person name="Weisblat D.A."/>
            <person name="Putnam N.H."/>
            <person name="Grigoriev I.V."/>
            <person name="Rokhsar D.S."/>
        </authorList>
    </citation>
    <scope>NUCLEOTIDE SEQUENCE</scope>
</reference>
<evidence type="ECO:0000313" key="5">
    <source>
        <dbReference type="EnsemblMetazoa" id="HelroP176284"/>
    </source>
</evidence>
<feature type="domain" description="R3H" evidence="2">
    <location>
        <begin position="465"/>
        <end position="529"/>
    </location>
</feature>
<feature type="domain" description="XRN2-binding (XTBD)" evidence="3">
    <location>
        <begin position="8"/>
        <end position="95"/>
    </location>
</feature>
<dbReference type="InterPro" id="IPR021859">
    <property type="entry name" value="XTBD"/>
</dbReference>
<evidence type="ECO:0008006" key="7">
    <source>
        <dbReference type="Google" id="ProtNLM"/>
    </source>
</evidence>
<dbReference type="Pfam" id="PF11952">
    <property type="entry name" value="XTBD"/>
    <property type="match status" value="1"/>
</dbReference>
<dbReference type="PROSITE" id="PS51061">
    <property type="entry name" value="R3H"/>
    <property type="match status" value="1"/>
</dbReference>
<dbReference type="Proteomes" id="UP000015101">
    <property type="component" value="Unassembled WGS sequence"/>
</dbReference>
<proteinExistence type="predicted"/>
<dbReference type="GeneID" id="20205781"/>
<name>T1FAD2_HELRO</name>
<dbReference type="SMART" id="SM00393">
    <property type="entry name" value="R3H"/>
    <property type="match status" value="1"/>
</dbReference>
<dbReference type="SUPFAM" id="SSF54768">
    <property type="entry name" value="dsRNA-binding domain-like"/>
    <property type="match status" value="1"/>
</dbReference>
<evidence type="ECO:0000259" key="1">
    <source>
        <dbReference type="PROSITE" id="PS50174"/>
    </source>
</evidence>
<dbReference type="STRING" id="6412.T1FAD2"/>
<sequence>MDMENFDVEKYRTAHESDTDWKIRRAFMLSNCEYLNESQLVCLANCYVNVNHYGCSYPEGVMKQLTYYEANINQDLIRSYKKAHSNFPKNEKSTEGPLHRESWKVAAGRPQFLNDQDKSFDSQPAETCSSHSKFRQVDGSFFKLYKTFQELNTTANNNTNDAKNDSSNFMSNFKIAMDKCKMVGESKYETLLNKSFNCKFYINSILVGEANANNKKQARIHAYENAFELLKKPSLAVEEVTAGDHCEQHLVAVNDLDAVEANNFDSFNEKKNVINDSMSMSITAMSITEPLTDLLGDFIVCKPLSSESNPKSILLHSASLNNAHLLFQEDYLIEHKQFSCAVLLNKRMLSKCLANTKSDASNMAANLALEVLEKHCYVVVVKQNCDADDDDVVCKTSLMGNQNNAIPGSLKPIPESNIGNKLLKKMGWTGGGVGKVGNEGIENPISLESVINRTGLGFIDKNVCDGFIKEINKVVEEFLASGKKQDLVFGTDFSKEERVIIHSVGLKFHLKSKSHGQEPDRYLVLSRKRTALELFEHIIASGGETMKYRLIAPSINDN</sequence>
<dbReference type="EMBL" id="AMQM01005606">
    <property type="status" value="NOT_ANNOTATED_CDS"/>
    <property type="molecule type" value="Genomic_DNA"/>
</dbReference>
<evidence type="ECO:0000259" key="2">
    <source>
        <dbReference type="PROSITE" id="PS51061"/>
    </source>
</evidence>
<dbReference type="InterPro" id="IPR036867">
    <property type="entry name" value="R3H_dom_sf"/>
</dbReference>
<dbReference type="FunCoup" id="T1FAD2">
    <property type="interactions" value="331"/>
</dbReference>
<dbReference type="GO" id="GO:0005634">
    <property type="term" value="C:nucleus"/>
    <property type="evidence" value="ECO:0000318"/>
    <property type="project" value="GO_Central"/>
</dbReference>
<dbReference type="PROSITE" id="PS51827">
    <property type="entry name" value="XTBD"/>
    <property type="match status" value="1"/>
</dbReference>
<dbReference type="OMA" id="RIHAYEN"/>
<accession>T1FAD2</accession>
<reference evidence="5" key="3">
    <citation type="submission" date="2015-06" db="UniProtKB">
        <authorList>
            <consortium name="EnsemblMetazoa"/>
        </authorList>
    </citation>
    <scope>IDENTIFICATION</scope>
</reference>
<dbReference type="SMART" id="SM00443">
    <property type="entry name" value="G_patch"/>
    <property type="match status" value="1"/>
</dbReference>
<dbReference type="InParanoid" id="T1FAD2"/>
<dbReference type="InterPro" id="IPR001374">
    <property type="entry name" value="R3H_dom"/>
</dbReference>
<dbReference type="PROSITE" id="PS50174">
    <property type="entry name" value="G_PATCH"/>
    <property type="match status" value="1"/>
</dbReference>
<reference evidence="4 6" key="2">
    <citation type="journal article" date="2013" name="Nature">
        <title>Insights into bilaterian evolution from three spiralian genomes.</title>
        <authorList>
            <person name="Simakov O."/>
            <person name="Marletaz F."/>
            <person name="Cho S.J."/>
            <person name="Edsinger-Gonzales E."/>
            <person name="Havlak P."/>
            <person name="Hellsten U."/>
            <person name="Kuo D.H."/>
            <person name="Larsson T."/>
            <person name="Lv J."/>
            <person name="Arendt D."/>
            <person name="Savage R."/>
            <person name="Osoegawa K."/>
            <person name="de Jong P."/>
            <person name="Grimwood J."/>
            <person name="Chapman J.A."/>
            <person name="Shapiro H."/>
            <person name="Aerts A."/>
            <person name="Otillar R.P."/>
            <person name="Terry A.Y."/>
            <person name="Boore J.L."/>
            <person name="Grigoriev I.V."/>
            <person name="Lindberg D.R."/>
            <person name="Seaver E.C."/>
            <person name="Weisblat D.A."/>
            <person name="Putnam N.H."/>
            <person name="Rokhsar D.S."/>
        </authorList>
    </citation>
    <scope>NUCLEOTIDE SEQUENCE</scope>
</reference>
<evidence type="ECO:0000313" key="6">
    <source>
        <dbReference type="Proteomes" id="UP000015101"/>
    </source>
</evidence>
<dbReference type="PANTHER" id="PTHR14195">
    <property type="entry name" value="G PATCH DOMAIN CONTAINING PROTEIN 2"/>
    <property type="match status" value="1"/>
</dbReference>
<feature type="domain" description="G-patch" evidence="1">
    <location>
        <begin position="415"/>
        <end position="461"/>
    </location>
</feature>
<keyword evidence="6" id="KW-1185">Reference proteome</keyword>
<evidence type="ECO:0000313" key="4">
    <source>
        <dbReference type="EMBL" id="ESN99983.1"/>
    </source>
</evidence>
<dbReference type="GO" id="GO:0003676">
    <property type="term" value="F:nucleic acid binding"/>
    <property type="evidence" value="ECO:0007669"/>
    <property type="project" value="UniProtKB-UniRule"/>
</dbReference>
<dbReference type="OrthoDB" id="2359216at2759"/>
<dbReference type="RefSeq" id="XP_009021989.1">
    <property type="nucleotide sequence ID" value="XM_009023741.1"/>
</dbReference>
<dbReference type="HOGENOM" id="CLU_488595_0_0_1"/>
<organism evidence="5 6">
    <name type="scientific">Helobdella robusta</name>
    <name type="common">Californian leech</name>
    <dbReference type="NCBI Taxonomy" id="6412"/>
    <lineage>
        <taxon>Eukaryota</taxon>
        <taxon>Metazoa</taxon>
        <taxon>Spiralia</taxon>
        <taxon>Lophotrochozoa</taxon>
        <taxon>Annelida</taxon>
        <taxon>Clitellata</taxon>
        <taxon>Hirudinea</taxon>
        <taxon>Rhynchobdellida</taxon>
        <taxon>Glossiphoniidae</taxon>
        <taxon>Helobdella</taxon>
    </lineage>
</organism>
<dbReference type="Pfam" id="PF01424">
    <property type="entry name" value="R3H"/>
    <property type="match status" value="1"/>
</dbReference>
<dbReference type="InterPro" id="IPR051189">
    <property type="entry name" value="Splicing_assoc_domain"/>
</dbReference>
<evidence type="ECO:0000259" key="3">
    <source>
        <dbReference type="PROSITE" id="PS51827"/>
    </source>
</evidence>
<dbReference type="eggNOG" id="KOG1721">
    <property type="taxonomic scope" value="Eukaryota"/>
</dbReference>
<dbReference type="EMBL" id="KB097026">
    <property type="protein sequence ID" value="ESN99983.1"/>
    <property type="molecule type" value="Genomic_DNA"/>
</dbReference>
<dbReference type="CTD" id="20205781"/>
<dbReference type="Gene3D" id="3.30.1370.50">
    <property type="entry name" value="R3H-like domain"/>
    <property type="match status" value="1"/>
</dbReference>
<dbReference type="AlphaFoldDB" id="T1FAD2"/>
<dbReference type="SUPFAM" id="SSF82708">
    <property type="entry name" value="R3H domain"/>
    <property type="match status" value="1"/>
</dbReference>